<comment type="caution">
    <text evidence="2">The sequence shown here is derived from an EMBL/GenBank/DDBJ whole genome shotgun (WGS) entry which is preliminary data.</text>
</comment>
<gene>
    <name evidence="2" type="ORF">O3M35_005505</name>
</gene>
<protein>
    <submittedName>
        <fullName evidence="2">Uncharacterized protein</fullName>
    </submittedName>
</protein>
<accession>A0AAW1DIW3</accession>
<evidence type="ECO:0000313" key="2">
    <source>
        <dbReference type="EMBL" id="KAK9510793.1"/>
    </source>
</evidence>
<keyword evidence="3" id="KW-1185">Reference proteome</keyword>
<organism evidence="2 3">
    <name type="scientific">Rhynocoris fuscipes</name>
    <dbReference type="NCBI Taxonomy" id="488301"/>
    <lineage>
        <taxon>Eukaryota</taxon>
        <taxon>Metazoa</taxon>
        <taxon>Ecdysozoa</taxon>
        <taxon>Arthropoda</taxon>
        <taxon>Hexapoda</taxon>
        <taxon>Insecta</taxon>
        <taxon>Pterygota</taxon>
        <taxon>Neoptera</taxon>
        <taxon>Paraneoptera</taxon>
        <taxon>Hemiptera</taxon>
        <taxon>Heteroptera</taxon>
        <taxon>Panheteroptera</taxon>
        <taxon>Cimicomorpha</taxon>
        <taxon>Reduviidae</taxon>
        <taxon>Harpactorinae</taxon>
        <taxon>Harpactorini</taxon>
        <taxon>Rhynocoris</taxon>
    </lineage>
</organism>
<evidence type="ECO:0000256" key="1">
    <source>
        <dbReference type="SAM" id="Coils"/>
    </source>
</evidence>
<dbReference type="Proteomes" id="UP001461498">
    <property type="component" value="Unassembled WGS sequence"/>
</dbReference>
<sequence length="114" mass="13213">MLDEKFLSVASKIDEKAIDDKLENIIYENKCLKQEIVELKQENKKVKENFEYLMRKFKSKNLIISGLNGVKEGEGNIKVVKELGVRALEIDEPLIDRIYKIGHGQSFVVEFIKQ</sequence>
<evidence type="ECO:0000313" key="3">
    <source>
        <dbReference type="Proteomes" id="UP001461498"/>
    </source>
</evidence>
<keyword evidence="1" id="KW-0175">Coiled coil</keyword>
<feature type="coiled-coil region" evidence="1">
    <location>
        <begin position="22"/>
        <end position="56"/>
    </location>
</feature>
<dbReference type="EMBL" id="JAPXFL010000002">
    <property type="protein sequence ID" value="KAK9510793.1"/>
    <property type="molecule type" value="Genomic_DNA"/>
</dbReference>
<dbReference type="AlphaFoldDB" id="A0AAW1DIW3"/>
<proteinExistence type="predicted"/>
<reference evidence="2 3" key="1">
    <citation type="submission" date="2022-12" db="EMBL/GenBank/DDBJ databases">
        <title>Chromosome-level genome assembly of true bugs.</title>
        <authorList>
            <person name="Ma L."/>
            <person name="Li H."/>
        </authorList>
    </citation>
    <scope>NUCLEOTIDE SEQUENCE [LARGE SCALE GENOMIC DNA]</scope>
    <source>
        <strain evidence="2">Lab_2022b</strain>
    </source>
</reference>
<name>A0AAW1DIW3_9HEMI</name>